<accession>A0AAN7UUJ7</accession>
<organism evidence="2 3">
    <name type="scientific">Xylaria bambusicola</name>
    <dbReference type="NCBI Taxonomy" id="326684"/>
    <lineage>
        <taxon>Eukaryota</taxon>
        <taxon>Fungi</taxon>
        <taxon>Dikarya</taxon>
        <taxon>Ascomycota</taxon>
        <taxon>Pezizomycotina</taxon>
        <taxon>Sordariomycetes</taxon>
        <taxon>Xylariomycetidae</taxon>
        <taxon>Xylariales</taxon>
        <taxon>Xylariaceae</taxon>
        <taxon>Xylaria</taxon>
    </lineage>
</organism>
<evidence type="ECO:0000313" key="2">
    <source>
        <dbReference type="EMBL" id="KAK5636297.1"/>
    </source>
</evidence>
<feature type="domain" description="DUF7779" evidence="1">
    <location>
        <begin position="77"/>
        <end position="144"/>
    </location>
</feature>
<keyword evidence="3" id="KW-1185">Reference proteome</keyword>
<dbReference type="InterPro" id="IPR056681">
    <property type="entry name" value="DUF7779"/>
</dbReference>
<dbReference type="AlphaFoldDB" id="A0AAN7UUJ7"/>
<evidence type="ECO:0000313" key="3">
    <source>
        <dbReference type="Proteomes" id="UP001305414"/>
    </source>
</evidence>
<evidence type="ECO:0000259" key="1">
    <source>
        <dbReference type="Pfam" id="PF25000"/>
    </source>
</evidence>
<dbReference type="Proteomes" id="UP001305414">
    <property type="component" value="Unassembled WGS sequence"/>
</dbReference>
<protein>
    <recommendedName>
        <fullName evidence="1">DUF7779 domain-containing protein</fullName>
    </recommendedName>
</protein>
<comment type="caution">
    <text evidence="2">The sequence shown here is derived from an EMBL/GenBank/DDBJ whole genome shotgun (WGS) entry which is preliminary data.</text>
</comment>
<reference evidence="2 3" key="1">
    <citation type="submission" date="2023-10" db="EMBL/GenBank/DDBJ databases">
        <title>Draft genome sequence of Xylaria bambusicola isolate GMP-LS, the root and basal stem rot pathogen of sugarcane in Indonesia.</title>
        <authorList>
            <person name="Selvaraj P."/>
            <person name="Muralishankar V."/>
            <person name="Muruganantham S."/>
            <person name="Sp S."/>
            <person name="Haryani S."/>
            <person name="Lau K.J.X."/>
            <person name="Naqvi N.I."/>
        </authorList>
    </citation>
    <scope>NUCLEOTIDE SEQUENCE [LARGE SCALE GENOMIC DNA]</scope>
    <source>
        <strain evidence="2">GMP-LS</strain>
    </source>
</reference>
<dbReference type="Pfam" id="PF25000">
    <property type="entry name" value="DUF7779"/>
    <property type="match status" value="1"/>
</dbReference>
<dbReference type="EMBL" id="JAWHQM010000066">
    <property type="protein sequence ID" value="KAK5636297.1"/>
    <property type="molecule type" value="Genomic_DNA"/>
</dbReference>
<sequence length="159" mass="17531">MATGCTNSHEESTCRLAKRLGGLPLALTQVAGIMQRRQLTFEGFLGFYNDPDFPAGVHRLDGRDLYGGYGHVLLNVWSFEGLRPESVRLLEVCSLLNSDRISEAIFYSGGTVTLDTFPCTPLLLDQARSELLKCSLLKRYPEEKGELILALATAGLYVC</sequence>
<name>A0AAN7UUJ7_9PEZI</name>
<proteinExistence type="predicted"/>
<gene>
    <name evidence="2" type="ORF">RRF57_012009</name>
</gene>